<dbReference type="Proteomes" id="UP000288716">
    <property type="component" value="Unassembled WGS sequence"/>
</dbReference>
<reference evidence="1 2" key="1">
    <citation type="journal article" date="2018" name="Gigascience">
        <title>Genomes of trombidid mites reveal novel predicted allergens and laterally-transferred genes associated with secondary metabolism.</title>
        <authorList>
            <person name="Dong X."/>
            <person name="Chaisiri K."/>
            <person name="Xia D."/>
            <person name="Armstrong S.D."/>
            <person name="Fang Y."/>
            <person name="Donnelly M.J."/>
            <person name="Kadowaki T."/>
            <person name="McGarry J.W."/>
            <person name="Darby A.C."/>
            <person name="Makepeace B.L."/>
        </authorList>
    </citation>
    <scope>NUCLEOTIDE SEQUENCE [LARGE SCALE GENOMIC DNA]</scope>
    <source>
        <strain evidence="1">UoL-UT</strain>
    </source>
</reference>
<gene>
    <name evidence="1" type="ORF">B4U80_05899</name>
</gene>
<organism evidence="1 2">
    <name type="scientific">Leptotrombidium deliense</name>
    <dbReference type="NCBI Taxonomy" id="299467"/>
    <lineage>
        <taxon>Eukaryota</taxon>
        <taxon>Metazoa</taxon>
        <taxon>Ecdysozoa</taxon>
        <taxon>Arthropoda</taxon>
        <taxon>Chelicerata</taxon>
        <taxon>Arachnida</taxon>
        <taxon>Acari</taxon>
        <taxon>Acariformes</taxon>
        <taxon>Trombidiformes</taxon>
        <taxon>Prostigmata</taxon>
        <taxon>Anystina</taxon>
        <taxon>Parasitengona</taxon>
        <taxon>Trombiculoidea</taxon>
        <taxon>Trombiculidae</taxon>
        <taxon>Leptotrombidium</taxon>
    </lineage>
</organism>
<dbReference type="OrthoDB" id="3355217at2759"/>
<dbReference type="PANTHER" id="PTHR48465">
    <property type="entry name" value="PROTEIN SSUH2 HOMOLOG"/>
    <property type="match status" value="1"/>
</dbReference>
<proteinExistence type="predicted"/>
<sequence length="130" mass="15253">MLLWYRRLKVKWDNYVDFGTVNGSTVSDKKLIASKGDIVFQERYPRVIEIKNFPVENVKRVSAAVIEKHKRSTFSSYTIAQRQTVLLIPVADIYYKWKTKEGLFNIYGNDHIVQFEDYPLQCCFGYCAIL</sequence>
<dbReference type="InterPro" id="IPR052789">
    <property type="entry name" value="SSUH2_homolog"/>
</dbReference>
<accession>A0A443RWD7</accession>
<dbReference type="VEuPathDB" id="VectorBase:LDEU012347"/>
<dbReference type="AlphaFoldDB" id="A0A443RWD7"/>
<comment type="caution">
    <text evidence="1">The sequence shown here is derived from an EMBL/GenBank/DDBJ whole genome shotgun (WGS) entry which is preliminary data.</text>
</comment>
<keyword evidence="2" id="KW-1185">Reference proteome</keyword>
<evidence type="ECO:0000313" key="1">
    <source>
        <dbReference type="EMBL" id="RWS19693.1"/>
    </source>
</evidence>
<dbReference type="EMBL" id="NCKV01023526">
    <property type="protein sequence ID" value="RWS19693.1"/>
    <property type="molecule type" value="Genomic_DNA"/>
</dbReference>
<evidence type="ECO:0000313" key="2">
    <source>
        <dbReference type="Proteomes" id="UP000288716"/>
    </source>
</evidence>
<name>A0A443RWD7_9ACAR</name>
<dbReference type="PANTHER" id="PTHR48465:SF1">
    <property type="entry name" value="PROTEIN SSUH2 HOMOLOG"/>
    <property type="match status" value="1"/>
</dbReference>
<protein>
    <submittedName>
        <fullName evidence="1">Uncharacterized protein</fullName>
    </submittedName>
</protein>